<dbReference type="SUPFAM" id="SSF53271">
    <property type="entry name" value="PRTase-like"/>
    <property type="match status" value="1"/>
</dbReference>
<protein>
    <submittedName>
        <fullName evidence="2">Uracil phosphoribosyltransferase</fullName>
    </submittedName>
</protein>
<dbReference type="Pfam" id="PF14681">
    <property type="entry name" value="UPRTase"/>
    <property type="match status" value="1"/>
</dbReference>
<name>A0A1Z1MSK7_9FLOR</name>
<dbReference type="Gene3D" id="3.40.50.2020">
    <property type="match status" value="1"/>
</dbReference>
<evidence type="ECO:0000259" key="1">
    <source>
        <dbReference type="Pfam" id="PF14681"/>
    </source>
</evidence>
<feature type="domain" description="Phosphoribosyltransferase" evidence="1">
    <location>
        <begin position="9"/>
        <end position="186"/>
    </location>
</feature>
<keyword evidence="2" id="KW-0808">Transferase</keyword>
<dbReference type="InterPro" id="IPR029057">
    <property type="entry name" value="PRTase-like"/>
</dbReference>
<organism evidence="2">
    <name type="scientific">Palisada sp</name>
    <dbReference type="NCBI Taxonomy" id="1955416"/>
    <lineage>
        <taxon>Eukaryota</taxon>
        <taxon>Rhodophyta</taxon>
        <taxon>Florideophyceae</taxon>
        <taxon>Rhodymeniophycidae</taxon>
        <taxon>Ceramiales</taxon>
        <taxon>Rhodomelaceae</taxon>
        <taxon>Laurencieae</taxon>
        <taxon>Palisada</taxon>
    </lineage>
</organism>
<keyword evidence="2" id="KW-0150">Chloroplast</keyword>
<dbReference type="EMBL" id="MF101453">
    <property type="protein sequence ID" value="ARW68812.1"/>
    <property type="molecule type" value="Genomic_DNA"/>
</dbReference>
<accession>A0A1Z1MSK7</accession>
<dbReference type="AlphaFoldDB" id="A0A1Z1MSK7"/>
<dbReference type="InterPro" id="IPR000836">
    <property type="entry name" value="PRTase_dom"/>
</dbReference>
<reference evidence="2" key="1">
    <citation type="journal article" date="2017" name="J. Phycol.">
        <title>Analysis of chloroplast genomes and a supermatrix inform reclassification of the Rhodomelaceae (Rhodophyta).</title>
        <authorList>
            <person name="Diaz-Tapia P."/>
            <person name="Maggs C.A."/>
            <person name="West J.A."/>
            <person name="Verbruggen H."/>
        </authorList>
    </citation>
    <scope>NUCLEOTIDE SEQUENCE</scope>
    <source>
        <strain evidence="2">PD1686</strain>
    </source>
</reference>
<keyword evidence="2" id="KW-0328">Glycosyltransferase</keyword>
<evidence type="ECO:0000313" key="2">
    <source>
        <dbReference type="EMBL" id="ARW68812.1"/>
    </source>
</evidence>
<geneLocation type="chloroplast" evidence="2"/>
<gene>
    <name evidence="2" type="primary">upp</name>
</gene>
<dbReference type="GO" id="GO:0016757">
    <property type="term" value="F:glycosyltransferase activity"/>
    <property type="evidence" value="ECO:0007669"/>
    <property type="project" value="UniProtKB-KW"/>
</dbReference>
<keyword evidence="2" id="KW-0934">Plastid</keyword>
<proteinExistence type="predicted"/>
<sequence length="190" mass="22268">MQLNIYNISHPIIQILSNITTIKSTNNILYSCYYKNLGLLLIYEVLRKYIKIKTVYIKLLNSTKQLKLINESEKYLVVTDLSKTYEIISNIKTLVPNIDIININYKDTPNLQNINSNTEIENENAHIFILEEKLNNVNTINLIKYLTLIQKIHIDYISIICITSEQSILQQLGDFYPKMKVYTTQILYTR</sequence>